<dbReference type="GO" id="GO:0016787">
    <property type="term" value="F:hydrolase activity"/>
    <property type="evidence" value="ECO:0007669"/>
    <property type="project" value="UniProtKB-KW"/>
</dbReference>
<evidence type="ECO:0000259" key="2">
    <source>
        <dbReference type="Pfam" id="PF20434"/>
    </source>
</evidence>
<accession>A0A2V3PNV5</accession>
<evidence type="ECO:0000313" key="3">
    <source>
        <dbReference type="EMBL" id="PXV62537.1"/>
    </source>
</evidence>
<comment type="caution">
    <text evidence="3">The sequence shown here is derived from an EMBL/GenBank/DDBJ whole genome shotgun (WGS) entry which is preliminary data.</text>
</comment>
<dbReference type="InterPro" id="IPR049492">
    <property type="entry name" value="BD-FAE-like_dom"/>
</dbReference>
<organism evidence="3 4">
    <name type="scientific">Dysgonomonas alginatilytica</name>
    <dbReference type="NCBI Taxonomy" id="1605892"/>
    <lineage>
        <taxon>Bacteria</taxon>
        <taxon>Pseudomonadati</taxon>
        <taxon>Bacteroidota</taxon>
        <taxon>Bacteroidia</taxon>
        <taxon>Bacteroidales</taxon>
        <taxon>Dysgonomonadaceae</taxon>
        <taxon>Dysgonomonas</taxon>
    </lineage>
</organism>
<dbReference type="PANTHER" id="PTHR48081">
    <property type="entry name" value="AB HYDROLASE SUPERFAMILY PROTEIN C4A8.06C"/>
    <property type="match status" value="1"/>
</dbReference>
<dbReference type="Gene3D" id="3.40.50.1820">
    <property type="entry name" value="alpha/beta hydrolase"/>
    <property type="match status" value="1"/>
</dbReference>
<dbReference type="RefSeq" id="WP_110311445.1">
    <property type="nucleotide sequence ID" value="NZ_QICL01000019.1"/>
</dbReference>
<dbReference type="SUPFAM" id="SSF53474">
    <property type="entry name" value="alpha/beta-Hydrolases"/>
    <property type="match status" value="1"/>
</dbReference>
<dbReference type="OrthoDB" id="9796689at2"/>
<dbReference type="PROSITE" id="PS51257">
    <property type="entry name" value="PROKAR_LIPOPROTEIN"/>
    <property type="match status" value="1"/>
</dbReference>
<protein>
    <submittedName>
        <fullName evidence="3">Acetyl esterase/lipase</fullName>
    </submittedName>
</protein>
<dbReference type="Proteomes" id="UP000247973">
    <property type="component" value="Unassembled WGS sequence"/>
</dbReference>
<feature type="domain" description="BD-FAE-like" evidence="2">
    <location>
        <begin position="45"/>
        <end position="230"/>
    </location>
</feature>
<name>A0A2V3PNV5_9BACT</name>
<gene>
    <name evidence="3" type="ORF">CLV62_11979</name>
</gene>
<dbReference type="Pfam" id="PF20434">
    <property type="entry name" value="BD-FAE"/>
    <property type="match status" value="1"/>
</dbReference>
<dbReference type="InterPro" id="IPR029058">
    <property type="entry name" value="AB_hydrolase_fold"/>
</dbReference>
<evidence type="ECO:0000256" key="1">
    <source>
        <dbReference type="ARBA" id="ARBA00022801"/>
    </source>
</evidence>
<evidence type="ECO:0000313" key="4">
    <source>
        <dbReference type="Proteomes" id="UP000247973"/>
    </source>
</evidence>
<keyword evidence="4" id="KW-1185">Reference proteome</keyword>
<dbReference type="EMBL" id="QICL01000019">
    <property type="protein sequence ID" value="PXV62537.1"/>
    <property type="molecule type" value="Genomic_DNA"/>
</dbReference>
<proteinExistence type="predicted"/>
<reference evidence="3 4" key="1">
    <citation type="submission" date="2018-03" db="EMBL/GenBank/DDBJ databases">
        <title>Genomic Encyclopedia of Archaeal and Bacterial Type Strains, Phase II (KMG-II): from individual species to whole genera.</title>
        <authorList>
            <person name="Goeker M."/>
        </authorList>
    </citation>
    <scope>NUCLEOTIDE SEQUENCE [LARGE SCALE GENOMIC DNA]</scope>
    <source>
        <strain evidence="3 4">DSM 100214</strain>
    </source>
</reference>
<dbReference type="InterPro" id="IPR050300">
    <property type="entry name" value="GDXG_lipolytic_enzyme"/>
</dbReference>
<sequence>MKKIISLIVILTLSLGCLYSQEVIKVWPNNAPSSNGLTDEAELFVYLPEKKDSLKTPAVLICPGGGYAGVSAVYEGHAFAKWLASQGVAGIVLKYRLPNEHKEIPFDDAEQAMLIIRSDSDKWNIDINRVGIAGFSAGGHLAAVFSNLDSNSDINIRPDFTILFYPVISFETATKGGTRSNLLGKTPSASDIYSFSADRLVTENTPPAIIFVSDNDLSVPSAHSIMYYNSLKENNVPAALYVFPEGEHGWGMIKSFKYYDESLSLLKMWLKRTVLTNHN</sequence>
<dbReference type="AlphaFoldDB" id="A0A2V3PNV5"/>
<dbReference type="PANTHER" id="PTHR48081:SF6">
    <property type="entry name" value="PEPTIDASE S9 PROLYL OLIGOPEPTIDASE CATALYTIC DOMAIN-CONTAINING PROTEIN"/>
    <property type="match status" value="1"/>
</dbReference>
<keyword evidence="1" id="KW-0378">Hydrolase</keyword>